<dbReference type="PROSITE" id="PS50885">
    <property type="entry name" value="HAMP"/>
    <property type="match status" value="1"/>
</dbReference>
<protein>
    <submittedName>
        <fullName evidence="6">Methyl-accepting chemotaxis protein</fullName>
    </submittedName>
</protein>
<keyword evidence="3" id="KW-0472">Membrane</keyword>
<organism evidence="6 7">
    <name type="scientific">Comamonas jiangduensis</name>
    <dbReference type="NCBI Taxonomy" id="1194168"/>
    <lineage>
        <taxon>Bacteria</taxon>
        <taxon>Pseudomonadati</taxon>
        <taxon>Pseudomonadota</taxon>
        <taxon>Betaproteobacteria</taxon>
        <taxon>Burkholderiales</taxon>
        <taxon>Comamonadaceae</taxon>
        <taxon>Comamonas</taxon>
    </lineage>
</organism>
<evidence type="ECO:0000313" key="7">
    <source>
        <dbReference type="Proteomes" id="UP001567350"/>
    </source>
</evidence>
<dbReference type="InterPro" id="IPR003660">
    <property type="entry name" value="HAMP_dom"/>
</dbReference>
<dbReference type="Pfam" id="PF00015">
    <property type="entry name" value="MCPsignal"/>
    <property type="match status" value="1"/>
</dbReference>
<dbReference type="InterPro" id="IPR051310">
    <property type="entry name" value="MCP_chemotaxis"/>
</dbReference>
<dbReference type="InterPro" id="IPR004089">
    <property type="entry name" value="MCPsignal_dom"/>
</dbReference>
<dbReference type="EMBL" id="JBGJLR010000001">
    <property type="protein sequence ID" value="MEZ2738166.1"/>
    <property type="molecule type" value="Genomic_DNA"/>
</dbReference>
<keyword evidence="3" id="KW-0812">Transmembrane</keyword>
<reference evidence="6 7" key="1">
    <citation type="submission" date="2024-08" db="EMBL/GenBank/DDBJ databases">
        <authorList>
            <person name="Feng Z."/>
            <person name="Ronholm J."/>
        </authorList>
    </citation>
    <scope>NUCLEOTIDE SEQUENCE [LARGE SCALE GENOMIC DNA]</scope>
    <source>
        <strain evidence="6 7">4-AB0-8</strain>
    </source>
</reference>
<dbReference type="PANTHER" id="PTHR43531:SF5">
    <property type="entry name" value="METHYL-ACCEPTING CHEMOTAXIS PROTEIN III"/>
    <property type="match status" value="1"/>
</dbReference>
<evidence type="ECO:0000259" key="4">
    <source>
        <dbReference type="PROSITE" id="PS50111"/>
    </source>
</evidence>
<sequence length="509" mass="54878">MKLRLQLPLFMAAALLLMLCAALFGLLRQQQALALYHEDVARHMGNERVTGLLLQEFKVQAQEWKNVLLRGHIPQDRARYWQAFEKQERDIQAHSQQLLSSLEAGTARTLVQQFQQSHQNMGEAYRAGLRQFENNGYDPRAGDAHVRGIDREASTLLEQAAQQIASDSAALSAQAQHMAEQARWLSLGVCLLVFAAGLAVSVGYSRRITQPLAQAVAAANGIAAGDLRQRMHAHGRNEITDLMHALQGMQTSLSHLVQQVRTDAEHVATASEQIASGNQDLSRRTESQASALQQSNASMETLASNVRQNADHAQSALHLSQQASQVATSGRSSMLGLVETMQSIQHSSQKIGDIIGVIDGIAFQTNILALNAAVEAARAGEQGRGFAVVAGEVRSLAGRSAEAAKEIKQLIALSGERVDAGVRQAGETGSTMTEIEQTIHRVTSLVQEIAQASHAQSTGVTEMGSALADIDNSTQHNAALVEEMTAATQSLHTQSQDLLRSASAFQTNS</sequence>
<dbReference type="PANTHER" id="PTHR43531">
    <property type="entry name" value="PROTEIN ICFG"/>
    <property type="match status" value="1"/>
</dbReference>
<dbReference type="PRINTS" id="PR00260">
    <property type="entry name" value="CHEMTRNSDUCR"/>
</dbReference>
<evidence type="ECO:0000256" key="1">
    <source>
        <dbReference type="ARBA" id="ARBA00029447"/>
    </source>
</evidence>
<evidence type="ECO:0000313" key="6">
    <source>
        <dbReference type="EMBL" id="MEZ2738166.1"/>
    </source>
</evidence>
<feature type="transmembrane region" description="Helical" evidence="3">
    <location>
        <begin position="184"/>
        <end position="204"/>
    </location>
</feature>
<keyword evidence="2" id="KW-0807">Transducer</keyword>
<dbReference type="RefSeq" id="WP_370889934.1">
    <property type="nucleotide sequence ID" value="NZ_JBGJLR010000001.1"/>
</dbReference>
<dbReference type="Proteomes" id="UP001567350">
    <property type="component" value="Unassembled WGS sequence"/>
</dbReference>
<evidence type="ECO:0000259" key="5">
    <source>
        <dbReference type="PROSITE" id="PS50885"/>
    </source>
</evidence>
<keyword evidence="7" id="KW-1185">Reference proteome</keyword>
<feature type="domain" description="Methyl-accepting transducer" evidence="4">
    <location>
        <begin position="263"/>
        <end position="492"/>
    </location>
</feature>
<feature type="domain" description="HAMP" evidence="5">
    <location>
        <begin position="206"/>
        <end position="258"/>
    </location>
</feature>
<keyword evidence="3" id="KW-1133">Transmembrane helix</keyword>
<proteinExistence type="inferred from homology"/>
<comment type="caution">
    <text evidence="6">The sequence shown here is derived from an EMBL/GenBank/DDBJ whole genome shotgun (WGS) entry which is preliminary data.</text>
</comment>
<dbReference type="InterPro" id="IPR004090">
    <property type="entry name" value="Chemotax_Me-accpt_rcpt"/>
</dbReference>
<dbReference type="SMART" id="SM00283">
    <property type="entry name" value="MA"/>
    <property type="match status" value="1"/>
</dbReference>
<dbReference type="SMART" id="SM00304">
    <property type="entry name" value="HAMP"/>
    <property type="match status" value="1"/>
</dbReference>
<comment type="similarity">
    <text evidence="1">Belongs to the methyl-accepting chemotaxis (MCP) protein family.</text>
</comment>
<accession>A0ABV4I8V3</accession>
<dbReference type="PROSITE" id="PS50111">
    <property type="entry name" value="CHEMOTAXIS_TRANSDUC_2"/>
    <property type="match status" value="1"/>
</dbReference>
<dbReference type="Gene3D" id="1.10.287.950">
    <property type="entry name" value="Methyl-accepting chemotaxis protein"/>
    <property type="match status" value="1"/>
</dbReference>
<evidence type="ECO:0000256" key="3">
    <source>
        <dbReference type="SAM" id="Phobius"/>
    </source>
</evidence>
<dbReference type="CDD" id="cd11386">
    <property type="entry name" value="MCP_signal"/>
    <property type="match status" value="1"/>
</dbReference>
<gene>
    <name evidence="6" type="ORF">ACBP88_01635</name>
</gene>
<dbReference type="SUPFAM" id="SSF58104">
    <property type="entry name" value="Methyl-accepting chemotaxis protein (MCP) signaling domain"/>
    <property type="match status" value="1"/>
</dbReference>
<name>A0ABV4I8V3_9BURK</name>
<dbReference type="Pfam" id="PF00672">
    <property type="entry name" value="HAMP"/>
    <property type="match status" value="1"/>
</dbReference>
<evidence type="ECO:0000256" key="2">
    <source>
        <dbReference type="PROSITE-ProRule" id="PRU00284"/>
    </source>
</evidence>